<proteinExistence type="predicted"/>
<dbReference type="EMBL" id="CAJVQB010093354">
    <property type="protein sequence ID" value="CAG8848767.1"/>
    <property type="molecule type" value="Genomic_DNA"/>
</dbReference>
<protein>
    <submittedName>
        <fullName evidence="1">3981_t:CDS:1</fullName>
    </submittedName>
</protein>
<accession>A0ABN7X5R8</accession>
<evidence type="ECO:0000313" key="1">
    <source>
        <dbReference type="EMBL" id="CAG8848767.1"/>
    </source>
</evidence>
<keyword evidence="2" id="KW-1185">Reference proteome</keyword>
<evidence type="ECO:0000313" key="2">
    <source>
        <dbReference type="Proteomes" id="UP000789901"/>
    </source>
</evidence>
<name>A0ABN7X5R8_GIGMA</name>
<comment type="caution">
    <text evidence="1">The sequence shown here is derived from an EMBL/GenBank/DDBJ whole genome shotgun (WGS) entry which is preliminary data.</text>
</comment>
<gene>
    <name evidence="1" type="ORF">GMARGA_LOCUS39353</name>
</gene>
<reference evidence="1 2" key="1">
    <citation type="submission" date="2021-06" db="EMBL/GenBank/DDBJ databases">
        <authorList>
            <person name="Kallberg Y."/>
            <person name="Tangrot J."/>
            <person name="Rosling A."/>
        </authorList>
    </citation>
    <scope>NUCLEOTIDE SEQUENCE [LARGE SCALE GENOMIC DNA]</scope>
    <source>
        <strain evidence="1 2">120-4 pot B 10/14</strain>
    </source>
</reference>
<sequence>KLEFADSDVNLKPRNCDKCRAQAKRYRENNKLLKIDNEIPNEILEPNNLADYIYDIIELHTKLITAENNKENNQLGIHFLCAVDISSYNESPKEIADNLINIVSDVDEYSWIYNNKYVGKQATSIWYFCSQRMNMAKKPRKHNDPEKRRDTTMMERYDCMVALNVEVPEDIKQYIKDNIDLLPREIYANLINRDMDTLIVQKQVYFDNTNNLGFELYVLHAEVNGSGYPIAYLFLESDGKSGNGVRTEMILTFLNEIKLQ</sequence>
<feature type="non-terminal residue" evidence="1">
    <location>
        <position position="1"/>
    </location>
</feature>
<feature type="non-terminal residue" evidence="1">
    <location>
        <position position="260"/>
    </location>
</feature>
<dbReference type="Proteomes" id="UP000789901">
    <property type="component" value="Unassembled WGS sequence"/>
</dbReference>
<organism evidence="1 2">
    <name type="scientific">Gigaspora margarita</name>
    <dbReference type="NCBI Taxonomy" id="4874"/>
    <lineage>
        <taxon>Eukaryota</taxon>
        <taxon>Fungi</taxon>
        <taxon>Fungi incertae sedis</taxon>
        <taxon>Mucoromycota</taxon>
        <taxon>Glomeromycotina</taxon>
        <taxon>Glomeromycetes</taxon>
        <taxon>Diversisporales</taxon>
        <taxon>Gigasporaceae</taxon>
        <taxon>Gigaspora</taxon>
    </lineage>
</organism>